<keyword evidence="3" id="KW-1185">Reference proteome</keyword>
<protein>
    <submittedName>
        <fullName evidence="2">Uncharacterized protein</fullName>
    </submittedName>
</protein>
<sequence>MHSTTIIPGPNKRCSKTPTVTSLLPCQTACPKGCATQTITSTASTSCLPTAPTLPPPPSSLLTSTKTPKPTKPTDPTITPPPRSRPCYTQTVSATNTCPEDSLGCPPPDCIWLSTRLVPPGKVEGCETTPTVTNTRKCWGRCHGECATQWVTETATAW</sequence>
<gene>
    <name evidence="2" type="ORF">B0J11DRAFT_251640</name>
</gene>
<feature type="compositionally biased region" description="Pro residues" evidence="1">
    <location>
        <begin position="70"/>
        <end position="84"/>
    </location>
</feature>
<evidence type="ECO:0000313" key="2">
    <source>
        <dbReference type="EMBL" id="KAH7130422.1"/>
    </source>
</evidence>
<dbReference type="EMBL" id="JAGMWT010000004">
    <property type="protein sequence ID" value="KAH7130422.1"/>
    <property type="molecule type" value="Genomic_DNA"/>
</dbReference>
<feature type="region of interest" description="Disordered" evidence="1">
    <location>
        <begin position="45"/>
        <end position="85"/>
    </location>
</feature>
<accession>A0A9P9E4H2</accession>
<proteinExistence type="predicted"/>
<name>A0A9P9E4H2_9PLEO</name>
<reference evidence="2" key="1">
    <citation type="journal article" date="2021" name="Nat. Commun.">
        <title>Genetic determinants of endophytism in the Arabidopsis root mycobiome.</title>
        <authorList>
            <person name="Mesny F."/>
            <person name="Miyauchi S."/>
            <person name="Thiergart T."/>
            <person name="Pickel B."/>
            <person name="Atanasova L."/>
            <person name="Karlsson M."/>
            <person name="Huettel B."/>
            <person name="Barry K.W."/>
            <person name="Haridas S."/>
            <person name="Chen C."/>
            <person name="Bauer D."/>
            <person name="Andreopoulos W."/>
            <person name="Pangilinan J."/>
            <person name="LaButti K."/>
            <person name="Riley R."/>
            <person name="Lipzen A."/>
            <person name="Clum A."/>
            <person name="Drula E."/>
            <person name="Henrissat B."/>
            <person name="Kohler A."/>
            <person name="Grigoriev I.V."/>
            <person name="Martin F.M."/>
            <person name="Hacquard S."/>
        </authorList>
    </citation>
    <scope>NUCLEOTIDE SEQUENCE</scope>
    <source>
        <strain evidence="2">MPI-CAGE-CH-0243</strain>
    </source>
</reference>
<evidence type="ECO:0000256" key="1">
    <source>
        <dbReference type="SAM" id="MobiDB-lite"/>
    </source>
</evidence>
<dbReference type="OrthoDB" id="3795582at2759"/>
<dbReference type="Proteomes" id="UP000700596">
    <property type="component" value="Unassembled WGS sequence"/>
</dbReference>
<comment type="caution">
    <text evidence="2">The sequence shown here is derived from an EMBL/GenBank/DDBJ whole genome shotgun (WGS) entry which is preliminary data.</text>
</comment>
<organism evidence="2 3">
    <name type="scientific">Dendryphion nanum</name>
    <dbReference type="NCBI Taxonomy" id="256645"/>
    <lineage>
        <taxon>Eukaryota</taxon>
        <taxon>Fungi</taxon>
        <taxon>Dikarya</taxon>
        <taxon>Ascomycota</taxon>
        <taxon>Pezizomycotina</taxon>
        <taxon>Dothideomycetes</taxon>
        <taxon>Pleosporomycetidae</taxon>
        <taxon>Pleosporales</taxon>
        <taxon>Torulaceae</taxon>
        <taxon>Dendryphion</taxon>
    </lineage>
</organism>
<evidence type="ECO:0000313" key="3">
    <source>
        <dbReference type="Proteomes" id="UP000700596"/>
    </source>
</evidence>
<dbReference type="AlphaFoldDB" id="A0A9P9E4H2"/>